<keyword evidence="11" id="KW-0408">Iron</keyword>
<dbReference type="PRINTS" id="PR00461">
    <property type="entry name" value="PLPEROXIDASE"/>
</dbReference>
<evidence type="ECO:0000256" key="8">
    <source>
        <dbReference type="ARBA" id="ARBA00022617"/>
    </source>
</evidence>
<dbReference type="PROSITE" id="PS00436">
    <property type="entry name" value="PEROXIDASE_2"/>
    <property type="match status" value="1"/>
</dbReference>
<keyword evidence="13" id="KW-0732">Signal</keyword>
<keyword evidence="9" id="KW-0479">Metal-binding</keyword>
<evidence type="ECO:0000256" key="9">
    <source>
        <dbReference type="ARBA" id="ARBA00022723"/>
    </source>
</evidence>
<evidence type="ECO:0000256" key="10">
    <source>
        <dbReference type="ARBA" id="ARBA00023002"/>
    </source>
</evidence>
<accession>A0ABR2CHF8</accession>
<dbReference type="InterPro" id="IPR002016">
    <property type="entry name" value="Haem_peroxidase"/>
</dbReference>
<dbReference type="PANTHER" id="PTHR45763:SF42">
    <property type="entry name" value="PUTATIVE-RELATED"/>
    <property type="match status" value="1"/>
</dbReference>
<dbReference type="Gene3D" id="1.10.520.10">
    <property type="match status" value="1"/>
</dbReference>
<evidence type="ECO:0000256" key="1">
    <source>
        <dbReference type="ARBA" id="ARBA00000189"/>
    </source>
</evidence>
<organism evidence="15 16">
    <name type="scientific">Hibiscus sabdariffa</name>
    <name type="common">roselle</name>
    <dbReference type="NCBI Taxonomy" id="183260"/>
    <lineage>
        <taxon>Eukaryota</taxon>
        <taxon>Viridiplantae</taxon>
        <taxon>Streptophyta</taxon>
        <taxon>Embryophyta</taxon>
        <taxon>Tracheophyta</taxon>
        <taxon>Spermatophyta</taxon>
        <taxon>Magnoliopsida</taxon>
        <taxon>eudicotyledons</taxon>
        <taxon>Gunneridae</taxon>
        <taxon>Pentapetalae</taxon>
        <taxon>rosids</taxon>
        <taxon>malvids</taxon>
        <taxon>Malvales</taxon>
        <taxon>Malvaceae</taxon>
        <taxon>Malvoideae</taxon>
        <taxon>Hibiscus</taxon>
    </lineage>
</organism>
<dbReference type="SUPFAM" id="SSF53474">
    <property type="entry name" value="alpha/beta-Hydrolases"/>
    <property type="match status" value="1"/>
</dbReference>
<evidence type="ECO:0000256" key="5">
    <source>
        <dbReference type="ARBA" id="ARBA00006873"/>
    </source>
</evidence>
<comment type="similarity">
    <text evidence="5">Belongs to the peroxidase family. Ascorbate peroxidase subfamily.</text>
</comment>
<dbReference type="PRINTS" id="PR00458">
    <property type="entry name" value="PEROXIDASE"/>
</dbReference>
<sequence>MAGDYSKHKFFLVFVLSYMAAGAAAGVGAASVKGHRGMRVGFYSTSCPLAESIVTSTVQSHLQSDPSVGPAILRMHFHDCFVRGCDASILIDGPDSEKHAAPNLGVRGYEVIDDAKAQLEATCPGVVSCADVLALAARDAVFLAKGPKWDVPTGRRDGRVSLASDADNLPSFADSIEELKRKFAAFDLNNRDLVTLIGAHTIGTTACQFFSYRLFNFTTTRNGADPSINPEFVSRLRTLCPPTGNETRRVALDMDSAGSFDTSFFKNLRKGRGILESDQRLWTDASTRSIVESYLGVRGLRSVKFNVEFGKSMMKMSNIQVKTGTDGISLIVNGPIEILDTEWQDLKGRYQRHRPGLTPENLIKALLSSFVELIRPPLPKICGSPNGPPITAPRIRLKEGRYLAYKEYGVAREVAKYKIIYVHGFESGRHNVVVATSLSPEVIEELGVYIVFFDRPGYGESDPNPKRTVKSMAMDIEELADQVKLGSKFYVIGYSMGGLAVWSCLKHIPQRLAGVALLAPAVTYWWPNFPANVSNEAFNQKSTQDQWVIRVSHYAPWLVYWWNTQKLFPASSVLAGSSDTLSSQDMEIVSRISSRKDSASEQVTQQGEFESLHRDLIVLHGAWEFNPLDLRNPFPNHECFVHLWHGSG</sequence>
<evidence type="ECO:0000256" key="11">
    <source>
        <dbReference type="ARBA" id="ARBA00023004"/>
    </source>
</evidence>
<feature type="signal peptide" evidence="13">
    <location>
        <begin position="1"/>
        <end position="25"/>
    </location>
</feature>
<dbReference type="SUPFAM" id="SSF48113">
    <property type="entry name" value="Heme-dependent peroxidases"/>
    <property type="match status" value="1"/>
</dbReference>
<dbReference type="Pfam" id="PF00141">
    <property type="entry name" value="peroxidase"/>
    <property type="match status" value="1"/>
</dbReference>
<feature type="chain" id="PRO_5047207490" description="peroxidase" evidence="13">
    <location>
        <begin position="26"/>
        <end position="648"/>
    </location>
</feature>
<keyword evidence="7" id="KW-0575">Peroxidase</keyword>
<comment type="cofactor">
    <cofactor evidence="2">
        <name>Ca(2+)</name>
        <dbReference type="ChEBI" id="CHEBI:29108"/>
    </cofactor>
</comment>
<gene>
    <name evidence="15" type="ORF">V6N12_012204</name>
</gene>
<dbReference type="InterPro" id="IPR033905">
    <property type="entry name" value="Secretory_peroxidase"/>
</dbReference>
<dbReference type="Proteomes" id="UP001472677">
    <property type="component" value="Unassembled WGS sequence"/>
</dbReference>
<feature type="domain" description="Plant heme peroxidase family profile" evidence="14">
    <location>
        <begin position="37"/>
        <end position="327"/>
    </location>
</feature>
<keyword evidence="16" id="KW-1185">Reference proteome</keyword>
<dbReference type="Pfam" id="PF00561">
    <property type="entry name" value="Abhydrolase_1"/>
    <property type="match status" value="1"/>
</dbReference>
<dbReference type="PROSITE" id="PS00435">
    <property type="entry name" value="PEROXIDASE_1"/>
    <property type="match status" value="1"/>
</dbReference>
<dbReference type="PROSITE" id="PS50873">
    <property type="entry name" value="PEROXIDASE_4"/>
    <property type="match status" value="1"/>
</dbReference>
<evidence type="ECO:0000256" key="4">
    <source>
        <dbReference type="ARBA" id="ARBA00002322"/>
    </source>
</evidence>
<dbReference type="InterPro" id="IPR000073">
    <property type="entry name" value="AB_hydrolase_1"/>
</dbReference>
<dbReference type="EC" id="1.11.1.7" evidence="6"/>
<evidence type="ECO:0000256" key="3">
    <source>
        <dbReference type="ARBA" id="ARBA00001970"/>
    </source>
</evidence>
<dbReference type="InterPro" id="IPR010255">
    <property type="entry name" value="Haem_peroxidase_sf"/>
</dbReference>
<dbReference type="CDD" id="cd00693">
    <property type="entry name" value="secretory_peroxidase"/>
    <property type="match status" value="1"/>
</dbReference>
<dbReference type="PANTHER" id="PTHR45763">
    <property type="entry name" value="HYDROLASE, ALPHA/BETA FOLD FAMILY PROTEIN, EXPRESSED-RELATED"/>
    <property type="match status" value="1"/>
</dbReference>
<keyword evidence="12" id="KW-1015">Disulfide bond</keyword>
<evidence type="ECO:0000256" key="7">
    <source>
        <dbReference type="ARBA" id="ARBA00022559"/>
    </source>
</evidence>
<reference evidence="15 16" key="1">
    <citation type="journal article" date="2024" name="G3 (Bethesda)">
        <title>Genome assembly of Hibiscus sabdariffa L. provides insights into metabolisms of medicinal natural products.</title>
        <authorList>
            <person name="Kim T."/>
        </authorList>
    </citation>
    <scope>NUCLEOTIDE SEQUENCE [LARGE SCALE GENOMIC DNA]</scope>
    <source>
        <strain evidence="15">TK-2024</strain>
        <tissue evidence="15">Old leaves</tissue>
    </source>
</reference>
<dbReference type="Gene3D" id="3.40.50.1820">
    <property type="entry name" value="alpha/beta hydrolase"/>
    <property type="match status" value="1"/>
</dbReference>
<protein>
    <recommendedName>
        <fullName evidence="6">peroxidase</fullName>
        <ecNumber evidence="6">1.11.1.7</ecNumber>
    </recommendedName>
</protein>
<dbReference type="InterPro" id="IPR019794">
    <property type="entry name" value="Peroxidases_AS"/>
</dbReference>
<keyword evidence="8" id="KW-0349">Heme</keyword>
<dbReference type="InterPro" id="IPR000823">
    <property type="entry name" value="Peroxidase_pln"/>
</dbReference>
<keyword evidence="10" id="KW-0560">Oxidoreductase</keyword>
<name>A0ABR2CHF8_9ROSI</name>
<dbReference type="InterPro" id="IPR019793">
    <property type="entry name" value="Peroxidases_heam-ligand_BS"/>
</dbReference>
<comment type="catalytic activity">
    <reaction evidence="1">
        <text>2 a phenolic donor + H2O2 = 2 a phenolic radical donor + 2 H2O</text>
        <dbReference type="Rhea" id="RHEA:56136"/>
        <dbReference type="ChEBI" id="CHEBI:15377"/>
        <dbReference type="ChEBI" id="CHEBI:16240"/>
        <dbReference type="ChEBI" id="CHEBI:139520"/>
        <dbReference type="ChEBI" id="CHEBI:139521"/>
        <dbReference type="EC" id="1.11.1.7"/>
    </reaction>
</comment>
<evidence type="ECO:0000256" key="13">
    <source>
        <dbReference type="SAM" id="SignalP"/>
    </source>
</evidence>
<dbReference type="Gene3D" id="1.10.420.10">
    <property type="entry name" value="Peroxidase, domain 2"/>
    <property type="match status" value="1"/>
</dbReference>
<evidence type="ECO:0000259" key="14">
    <source>
        <dbReference type="PROSITE" id="PS50873"/>
    </source>
</evidence>
<evidence type="ECO:0000256" key="6">
    <source>
        <dbReference type="ARBA" id="ARBA00012313"/>
    </source>
</evidence>
<evidence type="ECO:0000256" key="2">
    <source>
        <dbReference type="ARBA" id="ARBA00001913"/>
    </source>
</evidence>
<evidence type="ECO:0000313" key="15">
    <source>
        <dbReference type="EMBL" id="KAK8518970.1"/>
    </source>
</evidence>
<comment type="caution">
    <text evidence="15">The sequence shown here is derived from an EMBL/GenBank/DDBJ whole genome shotgun (WGS) entry which is preliminary data.</text>
</comment>
<dbReference type="EMBL" id="JBBPBM010000052">
    <property type="protein sequence ID" value="KAK8518970.1"/>
    <property type="molecule type" value="Genomic_DNA"/>
</dbReference>
<evidence type="ECO:0000313" key="16">
    <source>
        <dbReference type="Proteomes" id="UP001472677"/>
    </source>
</evidence>
<comment type="function">
    <text evidence="4">Removal of H(2)O(2), oxidation of toxic reductants, biosynthesis and degradation of lignin, suberization, auxin catabolism, response to environmental stresses such as wounding, pathogen attack and oxidative stress. These functions might be dependent on each isozyme/isoform in each plant tissue.</text>
</comment>
<comment type="cofactor">
    <cofactor evidence="3">
        <name>heme b</name>
        <dbReference type="ChEBI" id="CHEBI:60344"/>
    </cofactor>
</comment>
<evidence type="ECO:0000256" key="12">
    <source>
        <dbReference type="ARBA" id="ARBA00023157"/>
    </source>
</evidence>
<dbReference type="InterPro" id="IPR029058">
    <property type="entry name" value="AB_hydrolase_fold"/>
</dbReference>
<proteinExistence type="inferred from homology"/>